<name>A0A0R2AEI4_9LACO</name>
<dbReference type="PATRIC" id="fig|1423813.3.peg.1475"/>
<evidence type="ECO:0000259" key="3">
    <source>
        <dbReference type="Pfam" id="PF26337"/>
    </source>
</evidence>
<feature type="domain" description="Glucosyltransferase 3-like N-terminal" evidence="2">
    <location>
        <begin position="9"/>
        <end position="158"/>
    </location>
</feature>
<organism evidence="4 5">
    <name type="scientific">Paucilactobacillus vaccinostercus DSM 20634</name>
    <dbReference type="NCBI Taxonomy" id="1423813"/>
    <lineage>
        <taxon>Bacteria</taxon>
        <taxon>Bacillati</taxon>
        <taxon>Bacillota</taxon>
        <taxon>Bacilli</taxon>
        <taxon>Lactobacillales</taxon>
        <taxon>Lactobacillaceae</taxon>
        <taxon>Paucilactobacillus</taxon>
    </lineage>
</organism>
<evidence type="ECO:0000259" key="2">
    <source>
        <dbReference type="Pfam" id="PF26334"/>
    </source>
</evidence>
<comment type="caution">
    <text evidence="4">The sequence shown here is derived from an EMBL/GenBank/DDBJ whole genome shotgun (WGS) entry which is preliminary data.</text>
</comment>
<dbReference type="Pfam" id="PF26334">
    <property type="entry name" value="Gtf3_N"/>
    <property type="match status" value="1"/>
</dbReference>
<dbReference type="SUPFAM" id="SSF53756">
    <property type="entry name" value="UDP-Glycosyltransferase/glycogen phosphorylase"/>
    <property type="match status" value="1"/>
</dbReference>
<sequence>MGGKILANKYVVNVTLEKQRNAMSKAKSDVTDFASEIGYEPINLAQIDNKIKRVVLTNFIIKKAFGKLRKNDTLLVQFPTYMGKHFDDRLFVWLKTHGVKTIALIHDIDCLRFDDPKYPSLATVVNQLNNFDIVISSNKVMSKFLQNNGLNPATISLDIFDYKHNATLQQKEFSETLNFAGNLDKSKFLQDLEGNGTIKYELFGKLTEKENLPSFTKYNGSFLPEQLPGEFKKGFGLVWDGESPHKVLGKIGLYQRYNNPHKVSLYLSAGLPVIIWNQAALAEFVLENKVGLVVDSLDSVADKIAQISPKEYNEMVANAEQLSKKLVTGTFTKEALKKAELL</sequence>
<accession>A0A0R2AEI4</accession>
<dbReference type="InterPro" id="IPR058592">
    <property type="entry name" value="Gtf3_C"/>
</dbReference>
<dbReference type="Proteomes" id="UP000051733">
    <property type="component" value="Unassembled WGS sequence"/>
</dbReference>
<proteinExistence type="predicted"/>
<reference evidence="4 5" key="1">
    <citation type="journal article" date="2015" name="Genome Announc.">
        <title>Expanding the biotechnology potential of lactobacilli through comparative genomics of 213 strains and associated genera.</title>
        <authorList>
            <person name="Sun Z."/>
            <person name="Harris H.M."/>
            <person name="McCann A."/>
            <person name="Guo C."/>
            <person name="Argimon S."/>
            <person name="Zhang W."/>
            <person name="Yang X."/>
            <person name="Jeffery I.B."/>
            <person name="Cooney J.C."/>
            <person name="Kagawa T.F."/>
            <person name="Liu W."/>
            <person name="Song Y."/>
            <person name="Salvetti E."/>
            <person name="Wrobel A."/>
            <person name="Rasinkangas P."/>
            <person name="Parkhill J."/>
            <person name="Rea M.C."/>
            <person name="O'Sullivan O."/>
            <person name="Ritari J."/>
            <person name="Douillard F.P."/>
            <person name="Paul Ross R."/>
            <person name="Yang R."/>
            <person name="Briner A.E."/>
            <person name="Felis G.E."/>
            <person name="de Vos W.M."/>
            <person name="Barrangou R."/>
            <person name="Klaenhammer T.R."/>
            <person name="Caufield P.W."/>
            <person name="Cui Y."/>
            <person name="Zhang H."/>
            <person name="O'Toole P.W."/>
        </authorList>
    </citation>
    <scope>NUCLEOTIDE SEQUENCE [LARGE SCALE GENOMIC DNA]</scope>
    <source>
        <strain evidence="4 5">DSM 20634</strain>
    </source>
</reference>
<evidence type="ECO:0000313" key="5">
    <source>
        <dbReference type="Proteomes" id="UP000051733"/>
    </source>
</evidence>
<feature type="domain" description="Glucosyltransferase 3-like C-terminal" evidence="3">
    <location>
        <begin position="177"/>
        <end position="339"/>
    </location>
</feature>
<gene>
    <name evidence="4" type="ORF">FC26_GL001450</name>
</gene>
<dbReference type="AlphaFoldDB" id="A0A0R2AEI4"/>
<dbReference type="Gene3D" id="3.40.50.2000">
    <property type="entry name" value="Glycogen Phosphorylase B"/>
    <property type="match status" value="2"/>
</dbReference>
<dbReference type="InterPro" id="IPR058591">
    <property type="entry name" value="Gtf3_N"/>
</dbReference>
<keyword evidence="5" id="KW-1185">Reference proteome</keyword>
<keyword evidence="1 4" id="KW-0808">Transferase</keyword>
<dbReference type="GO" id="GO:0016740">
    <property type="term" value="F:transferase activity"/>
    <property type="evidence" value="ECO:0007669"/>
    <property type="project" value="UniProtKB-KW"/>
</dbReference>
<protein>
    <submittedName>
        <fullName evidence="4">Beta-1,6-galactofuranosyltransferase</fullName>
    </submittedName>
</protein>
<dbReference type="STRING" id="1423813.FC26_GL001450"/>
<dbReference type="EMBL" id="AYYY01000025">
    <property type="protein sequence ID" value="KRM61379.1"/>
    <property type="molecule type" value="Genomic_DNA"/>
</dbReference>
<evidence type="ECO:0000256" key="1">
    <source>
        <dbReference type="ARBA" id="ARBA00022679"/>
    </source>
</evidence>
<dbReference type="Pfam" id="PF26337">
    <property type="entry name" value="Gtf3_C"/>
    <property type="match status" value="1"/>
</dbReference>
<evidence type="ECO:0000313" key="4">
    <source>
        <dbReference type="EMBL" id="KRM61379.1"/>
    </source>
</evidence>
<dbReference type="PIRSF" id="PIRSF007023">
    <property type="entry name" value="UDP-Galf_transf"/>
    <property type="match status" value="1"/>
</dbReference>